<organism evidence="2 3">
    <name type="scientific">Pedobacter helvus</name>
    <dbReference type="NCBI Taxonomy" id="2563444"/>
    <lineage>
        <taxon>Bacteria</taxon>
        <taxon>Pseudomonadati</taxon>
        <taxon>Bacteroidota</taxon>
        <taxon>Sphingobacteriia</taxon>
        <taxon>Sphingobacteriales</taxon>
        <taxon>Sphingobacteriaceae</taxon>
        <taxon>Pedobacter</taxon>
    </lineage>
</organism>
<evidence type="ECO:0008006" key="4">
    <source>
        <dbReference type="Google" id="ProtNLM"/>
    </source>
</evidence>
<evidence type="ECO:0000256" key="1">
    <source>
        <dbReference type="SAM" id="SignalP"/>
    </source>
</evidence>
<keyword evidence="3" id="KW-1185">Reference proteome</keyword>
<dbReference type="EMBL" id="SRMP02000045">
    <property type="protein sequence ID" value="MFN0293110.1"/>
    <property type="molecule type" value="Genomic_DNA"/>
</dbReference>
<gene>
    <name evidence="2" type="ORF">E5L68_017090</name>
</gene>
<evidence type="ECO:0000313" key="3">
    <source>
        <dbReference type="Proteomes" id="UP001517367"/>
    </source>
</evidence>
<evidence type="ECO:0000313" key="2">
    <source>
        <dbReference type="EMBL" id="MFN0293110.1"/>
    </source>
</evidence>
<keyword evidence="1" id="KW-0732">Signal</keyword>
<dbReference type="Proteomes" id="UP001517367">
    <property type="component" value="Unassembled WGS sequence"/>
</dbReference>
<feature type="signal peptide" evidence="1">
    <location>
        <begin position="1"/>
        <end position="20"/>
    </location>
</feature>
<feature type="chain" id="PRO_5045184721" description="DUF4843 domain-containing protein" evidence="1">
    <location>
        <begin position="21"/>
        <end position="266"/>
    </location>
</feature>
<reference evidence="2 3" key="1">
    <citation type="submission" date="2024-12" db="EMBL/GenBank/DDBJ databases">
        <authorList>
            <person name="Hu S."/>
        </authorList>
    </citation>
    <scope>NUCLEOTIDE SEQUENCE [LARGE SCALE GENOMIC DNA]</scope>
    <source>
        <strain evidence="2 3">P-25</strain>
    </source>
</reference>
<accession>A0ABW9JMT0</accession>
<sequence length="266" mass="29405">MKTIKIYFAMLTGTILLLHAACNKGENDFLYQGNMLPVTIKGYNGSSEQLIVKIDTFKFKYELGGNSTINLSDAYTFLGGQSTANLTITEKNTGKLVLKKELKKDDGPTTINLLYMDGKVSDMPVIPDVESGKIKVIYMFKPTVTNYAEPVDIAVGKFWFTPKVFEEITRIKNVIPNKFSEPIVLSTFATAGQQYNGQNSAVLFRAVIYKAGTNQPYSIGVNYTWDLSLSGPTLPAATTASSKLYIVEENPSGTQMRFKTPLTLTR</sequence>
<protein>
    <recommendedName>
        <fullName evidence="4">DUF4843 domain-containing protein</fullName>
    </recommendedName>
</protein>
<proteinExistence type="predicted"/>
<comment type="caution">
    <text evidence="2">The sequence shown here is derived from an EMBL/GenBank/DDBJ whole genome shotgun (WGS) entry which is preliminary data.</text>
</comment>
<name>A0ABW9JMT0_9SPHI</name>
<dbReference type="RefSeq" id="WP_138728801.1">
    <property type="nucleotide sequence ID" value="NZ_SRMP02000045.1"/>
</dbReference>